<comment type="caution">
    <text evidence="4">The sequence shown here is derived from an EMBL/GenBank/DDBJ whole genome shotgun (WGS) entry which is preliminary data.</text>
</comment>
<dbReference type="PANTHER" id="PTHR48051:SF54">
    <property type="entry name" value="LEUCINE-RICH REPEAT-CONTAINING PROTEIN"/>
    <property type="match status" value="1"/>
</dbReference>
<reference evidence="4 5" key="1">
    <citation type="submission" date="2019-02" db="EMBL/GenBank/DDBJ databases">
        <title>Genome sequencing of the rare red list fungi Antrodiella citrinella (Flaviporus citrinellus).</title>
        <authorList>
            <person name="Buettner E."/>
            <person name="Kellner H."/>
        </authorList>
    </citation>
    <scope>NUCLEOTIDE SEQUENCE [LARGE SCALE GENOMIC DNA]</scope>
    <source>
        <strain evidence="4 5">DSM 108506</strain>
    </source>
</reference>
<dbReference type="AlphaFoldDB" id="A0A4S4MXJ9"/>
<feature type="compositionally biased region" description="Basic and acidic residues" evidence="3">
    <location>
        <begin position="331"/>
        <end position="341"/>
    </location>
</feature>
<organism evidence="4 5">
    <name type="scientific">Antrodiella citrinella</name>
    <dbReference type="NCBI Taxonomy" id="2447956"/>
    <lineage>
        <taxon>Eukaryota</taxon>
        <taxon>Fungi</taxon>
        <taxon>Dikarya</taxon>
        <taxon>Basidiomycota</taxon>
        <taxon>Agaricomycotina</taxon>
        <taxon>Agaricomycetes</taxon>
        <taxon>Polyporales</taxon>
        <taxon>Steccherinaceae</taxon>
        <taxon>Antrodiella</taxon>
    </lineage>
</organism>
<dbReference type="OrthoDB" id="1394818at2759"/>
<feature type="compositionally biased region" description="Polar residues" evidence="3">
    <location>
        <begin position="342"/>
        <end position="352"/>
    </location>
</feature>
<name>A0A4S4MXJ9_9APHY</name>
<feature type="region of interest" description="Disordered" evidence="3">
    <location>
        <begin position="705"/>
        <end position="772"/>
    </location>
</feature>
<evidence type="ECO:0000313" key="5">
    <source>
        <dbReference type="Proteomes" id="UP000308730"/>
    </source>
</evidence>
<dbReference type="InterPro" id="IPR050216">
    <property type="entry name" value="LRR_domain-containing"/>
</dbReference>
<gene>
    <name evidence="4" type="ORF">EUX98_g3038</name>
</gene>
<feature type="region of interest" description="Disordered" evidence="3">
    <location>
        <begin position="1"/>
        <end position="28"/>
    </location>
</feature>
<dbReference type="Proteomes" id="UP000308730">
    <property type="component" value="Unassembled WGS sequence"/>
</dbReference>
<sequence length="1003" mass="108406">MPHSDADSLNGRPVPTKNRALSPLPSVSLSREHITEALSKSPDNGATLDLAHKGITDVGEDGAEELATVGQGEDEDSDSTLVRIALAHNRLTTLPMAFALLSHLRYLVLKANNFTVFPDVLTVMPSLEILDISRNKIKRLPSQPGSLTHLRVFSISRNKIRTLPAYFVQFKDLNLFRVEQNPFDSPLKHVMQQPSSDDPHIMKEWIKGVQKWIANDSALSRKSSVDSNQDTEGDSFDESITAASLDSRSVADASLHSRSFSLESSSIYSDVAELHSKLDSGPSRSAAPSRLRLDVLPSSRTNSTFSSPLRSPTSYLPTPDEPVSSGDDDATITRRGHDPSHSRNASSGPSRSNSRHREFAKKSLPDLRQTITTDSAFTPNGTHYTSHGIPSPPHRQESDSSNGSLASLHRSRILAHESISTSPSSLDRPPPPMDVERNSYFRRLSTLSSAAIAKTIPSSILTLVDAIRGILFAVSQIYQTLQHYTVYAIDERLSAVLMKVLDPASLYMHQLINALDRFDTASRRQMPSPAICRSVVESCRDTVTVFGKAVGVLSLQLKVLAMHDDVRYTRQMLLVLYGAMAEIASGWQAIAGQIDTVRPLLLDHRPPPVKAYAPASATVRSTPLSSMDKIATMPTPASAPPLPSVPFGFTQGQTGPLLRSNSGHAGGRIRVSRRHAGSFSLKDVEIGKMLPSFVETPHISAGVIDGSGMPTLRAPRRPSIANGTPGWTNGTSHGPNGTSTLSPQIQPLRWDSHSRQGSQSSLLASSTSSPSLGFKKPSVDFASSNSNTLVDKEAIDAMKVAVDAAPPVWAMMDEILADVPDTKEQLSGVLERAKALTEKLKANISVLESGDTNTDRGGFRDDAHGFAKIVIQLSSALKVQGTALPPILRTNMVKLTNATQEFVILLHVSSFSASTPRPYSPLITPMGNGSASPTVAEDGRLGANLSRSRSAIPTTMSRLARPPPSRDPPRSALPHNQTFKIPMPPRFGLLRSRSGEEYSVVSS</sequence>
<dbReference type="PANTHER" id="PTHR48051">
    <property type="match status" value="1"/>
</dbReference>
<keyword evidence="2" id="KW-0677">Repeat</keyword>
<dbReference type="SUPFAM" id="SSF52075">
    <property type="entry name" value="Outer arm dynein light chain 1"/>
    <property type="match status" value="1"/>
</dbReference>
<feature type="compositionally biased region" description="Polar residues" evidence="3">
    <location>
        <begin position="721"/>
        <end position="745"/>
    </location>
</feature>
<evidence type="ECO:0000256" key="3">
    <source>
        <dbReference type="SAM" id="MobiDB-lite"/>
    </source>
</evidence>
<accession>A0A4S4MXJ9</accession>
<evidence type="ECO:0008006" key="6">
    <source>
        <dbReference type="Google" id="ProtNLM"/>
    </source>
</evidence>
<protein>
    <recommendedName>
        <fullName evidence="6">RAM signaling network component</fullName>
    </recommendedName>
</protein>
<dbReference type="SMART" id="SM00369">
    <property type="entry name" value="LRR_TYP"/>
    <property type="match status" value="3"/>
</dbReference>
<dbReference type="InterPro" id="IPR019487">
    <property type="entry name" value="RAM_signalling_pathway_SOG2"/>
</dbReference>
<evidence type="ECO:0000313" key="4">
    <source>
        <dbReference type="EMBL" id="THH31152.1"/>
    </source>
</evidence>
<proteinExistence type="predicted"/>
<dbReference type="InterPro" id="IPR032675">
    <property type="entry name" value="LRR_dom_sf"/>
</dbReference>
<feature type="compositionally biased region" description="Basic and acidic residues" evidence="3">
    <location>
        <begin position="355"/>
        <end position="365"/>
    </location>
</feature>
<dbReference type="InterPro" id="IPR003591">
    <property type="entry name" value="Leu-rich_rpt_typical-subtyp"/>
</dbReference>
<feature type="region of interest" description="Disordered" evidence="3">
    <location>
        <begin position="277"/>
        <end position="405"/>
    </location>
</feature>
<feature type="compositionally biased region" description="Polar residues" evidence="3">
    <location>
        <begin position="945"/>
        <end position="956"/>
    </location>
</feature>
<feature type="compositionally biased region" description="Polar residues" evidence="3">
    <location>
        <begin position="298"/>
        <end position="316"/>
    </location>
</feature>
<dbReference type="PROSITE" id="PS51450">
    <property type="entry name" value="LRR"/>
    <property type="match status" value="1"/>
</dbReference>
<feature type="compositionally biased region" description="Polar residues" evidence="3">
    <location>
        <begin position="369"/>
        <end position="385"/>
    </location>
</feature>
<feature type="region of interest" description="Disordered" evidence="3">
    <location>
        <begin position="944"/>
        <end position="1003"/>
    </location>
</feature>
<dbReference type="GO" id="GO:0005737">
    <property type="term" value="C:cytoplasm"/>
    <property type="evidence" value="ECO:0007669"/>
    <property type="project" value="TreeGrafter"/>
</dbReference>
<dbReference type="Pfam" id="PF13855">
    <property type="entry name" value="LRR_8"/>
    <property type="match status" value="1"/>
</dbReference>
<dbReference type="InterPro" id="IPR001611">
    <property type="entry name" value="Leu-rich_rpt"/>
</dbReference>
<evidence type="ECO:0000256" key="2">
    <source>
        <dbReference type="ARBA" id="ARBA00022737"/>
    </source>
</evidence>
<feature type="region of interest" description="Disordered" evidence="3">
    <location>
        <begin position="417"/>
        <end position="436"/>
    </location>
</feature>
<dbReference type="EMBL" id="SGPM01000056">
    <property type="protein sequence ID" value="THH31152.1"/>
    <property type="molecule type" value="Genomic_DNA"/>
</dbReference>
<dbReference type="Gene3D" id="3.80.10.10">
    <property type="entry name" value="Ribonuclease Inhibitor"/>
    <property type="match status" value="1"/>
</dbReference>
<keyword evidence="1" id="KW-0433">Leucine-rich repeat</keyword>
<keyword evidence="5" id="KW-1185">Reference proteome</keyword>
<dbReference type="Pfam" id="PF10428">
    <property type="entry name" value="SOG2"/>
    <property type="match status" value="1"/>
</dbReference>
<feature type="compositionally biased region" description="Low complexity" evidence="3">
    <location>
        <begin position="758"/>
        <end position="772"/>
    </location>
</feature>
<evidence type="ECO:0000256" key="1">
    <source>
        <dbReference type="ARBA" id="ARBA00022614"/>
    </source>
</evidence>